<sequence>MLAMPVLLCGIMLATACTKPANDSPAAKARASAEAAEVANALLNFAKCMREHGQNVPDPDPATGELRIPPPSSHERGSPWDVATQACQHFLPGGVFNPPPNAQELEQLRAFAVCMRAHDIDMSDPETSGADIGKIEIHGRLANATRAEADNDPVYKAAMEACRDKLPASANGGTK</sequence>
<feature type="chain" id="PRO_5045417337" description="Lipoprotein" evidence="2">
    <location>
        <begin position="17"/>
        <end position="175"/>
    </location>
</feature>
<evidence type="ECO:0000256" key="2">
    <source>
        <dbReference type="SAM" id="SignalP"/>
    </source>
</evidence>
<name>A0ABV9WF12_9ACTN</name>
<dbReference type="Proteomes" id="UP001595912">
    <property type="component" value="Unassembled WGS sequence"/>
</dbReference>
<keyword evidence="4" id="KW-1185">Reference proteome</keyword>
<proteinExistence type="predicted"/>
<dbReference type="RefSeq" id="WP_380127962.1">
    <property type="nucleotide sequence ID" value="NZ_JBHSIU010000121.1"/>
</dbReference>
<keyword evidence="2" id="KW-0732">Signal</keyword>
<evidence type="ECO:0000313" key="3">
    <source>
        <dbReference type="EMBL" id="MFC5007316.1"/>
    </source>
</evidence>
<feature type="region of interest" description="Disordered" evidence="1">
    <location>
        <begin position="52"/>
        <end position="79"/>
    </location>
</feature>
<feature type="signal peptide" evidence="2">
    <location>
        <begin position="1"/>
        <end position="16"/>
    </location>
</feature>
<evidence type="ECO:0000313" key="4">
    <source>
        <dbReference type="Proteomes" id="UP001595912"/>
    </source>
</evidence>
<protein>
    <recommendedName>
        <fullName evidence="5">Lipoprotein</fullName>
    </recommendedName>
</protein>
<evidence type="ECO:0000256" key="1">
    <source>
        <dbReference type="SAM" id="MobiDB-lite"/>
    </source>
</evidence>
<comment type="caution">
    <text evidence="3">The sequence shown here is derived from an EMBL/GenBank/DDBJ whole genome shotgun (WGS) entry which is preliminary data.</text>
</comment>
<reference evidence="4" key="1">
    <citation type="journal article" date="2019" name="Int. J. Syst. Evol. Microbiol.">
        <title>The Global Catalogue of Microorganisms (GCM) 10K type strain sequencing project: providing services to taxonomists for standard genome sequencing and annotation.</title>
        <authorList>
            <consortium name="The Broad Institute Genomics Platform"/>
            <consortium name="The Broad Institute Genome Sequencing Center for Infectious Disease"/>
            <person name="Wu L."/>
            <person name="Ma J."/>
        </authorList>
    </citation>
    <scope>NUCLEOTIDE SEQUENCE [LARGE SCALE GENOMIC DNA]</scope>
    <source>
        <strain evidence="4">CGMCC 4.7152</strain>
    </source>
</reference>
<organism evidence="3 4">
    <name type="scientific">Dactylosporangium cerinum</name>
    <dbReference type="NCBI Taxonomy" id="1434730"/>
    <lineage>
        <taxon>Bacteria</taxon>
        <taxon>Bacillati</taxon>
        <taxon>Actinomycetota</taxon>
        <taxon>Actinomycetes</taxon>
        <taxon>Micromonosporales</taxon>
        <taxon>Micromonosporaceae</taxon>
        <taxon>Dactylosporangium</taxon>
    </lineage>
</organism>
<accession>A0ABV9WF12</accession>
<evidence type="ECO:0008006" key="5">
    <source>
        <dbReference type="Google" id="ProtNLM"/>
    </source>
</evidence>
<dbReference type="EMBL" id="JBHSIU010000121">
    <property type="protein sequence ID" value="MFC5007316.1"/>
    <property type="molecule type" value="Genomic_DNA"/>
</dbReference>
<gene>
    <name evidence="3" type="ORF">ACFPIJ_57095</name>
</gene>